<dbReference type="Gene3D" id="3.30.565.10">
    <property type="entry name" value="Histidine kinase-like ATPase, C-terminal domain"/>
    <property type="match status" value="1"/>
</dbReference>
<proteinExistence type="predicted"/>
<dbReference type="RefSeq" id="WP_386076705.1">
    <property type="nucleotide sequence ID" value="NZ_JBHTJT010000045.1"/>
</dbReference>
<keyword evidence="5" id="KW-0547">Nucleotide-binding</keyword>
<sequence>MIQRQRTNATTLAAVVLLVAIVVTGLYLGFQTRRQFIEISTGWSEFSAEADRKGAAISSIRGYLGYGGIIHTFKNYVLRQDDVYHKQLLEQLEQFDRVTAGYLDLPISDAERAAVLAIVDTIDLYRSKIAIATLAAEEGWEIERTDAMVRVDDAAATAGLRDLEAIWQELRRQQSERLIASVERGRQLIRLGFVSMALLVVASLLLAFAFWTILQQMRGAMNRLSEELVARRRLERREQRLAEAVEQSPATIMITDTSGHIEYVNRHFEELSGWSRDEVIGQTPRILQSGDTDTAEYQKMRELLSNGEPWHGVLHNLKKDGGSYWVESTILPLLGPGGDAHSYLGIGENITERLHAREQMVRAQKIEAVGLLAGGVAHDFNSVLTSILGSAHLAGLDAPEGSDLAGEIEQIEIGARRAQMLVQQLLGFARRKAGSPVPTELRSAVRQALRLVRAATVPTTRIEFAEEGDPVWVEADPTHLHQIVMNLCGNAAEAIGGRTGCVKVSVDLSGGRSSGDGMTDPECVVLRVQDDGPGMPEDVRRRIFDAFFTTKPLGKGTGLGLAVVHGLVTDMGGTIEVQSAPDRGACFTIRLRPCPAPEAESIKVAEGMPYGTERLLIVDDEAEIAATLRRSLTRLGYHVEAFSSSPAALRIFRADPDRFDAVITDVIMPDLDGVALAGGLRQLRPSIPVIFLTGFTPKADTVTGPKPMIVAKPVDPVTLARRLRDHLDSG</sequence>
<dbReference type="InterPro" id="IPR036097">
    <property type="entry name" value="HisK_dim/P_sf"/>
</dbReference>
<dbReference type="InterPro" id="IPR001789">
    <property type="entry name" value="Sig_transdc_resp-reg_receiver"/>
</dbReference>
<dbReference type="InterPro" id="IPR000700">
    <property type="entry name" value="PAS-assoc_C"/>
</dbReference>
<accession>A0ABW3IVY8</accession>
<dbReference type="SUPFAM" id="SSF55785">
    <property type="entry name" value="PYP-like sensor domain (PAS domain)"/>
    <property type="match status" value="1"/>
</dbReference>
<dbReference type="Gene3D" id="3.40.50.2300">
    <property type="match status" value="1"/>
</dbReference>
<feature type="transmembrane region" description="Helical" evidence="10">
    <location>
        <begin position="12"/>
        <end position="30"/>
    </location>
</feature>
<feature type="domain" description="Response regulatory" evidence="12">
    <location>
        <begin position="614"/>
        <end position="727"/>
    </location>
</feature>
<dbReference type="Pfam" id="PF00072">
    <property type="entry name" value="Response_reg"/>
    <property type="match status" value="1"/>
</dbReference>
<dbReference type="EMBL" id="JBHTJT010000045">
    <property type="protein sequence ID" value="MFD0981603.1"/>
    <property type="molecule type" value="Genomic_DNA"/>
</dbReference>
<evidence type="ECO:0000256" key="5">
    <source>
        <dbReference type="ARBA" id="ARBA00022741"/>
    </source>
</evidence>
<feature type="domain" description="PAS" evidence="13">
    <location>
        <begin position="237"/>
        <end position="307"/>
    </location>
</feature>
<evidence type="ECO:0000259" key="13">
    <source>
        <dbReference type="PROSITE" id="PS50112"/>
    </source>
</evidence>
<reference evidence="16" key="1">
    <citation type="journal article" date="2019" name="Int. J. Syst. Evol. Microbiol.">
        <title>The Global Catalogue of Microorganisms (GCM) 10K type strain sequencing project: providing services to taxonomists for standard genome sequencing and annotation.</title>
        <authorList>
            <consortium name="The Broad Institute Genomics Platform"/>
            <consortium name="The Broad Institute Genome Sequencing Center for Infectious Disease"/>
            <person name="Wu L."/>
            <person name="Ma J."/>
        </authorList>
    </citation>
    <scope>NUCLEOTIDE SEQUENCE [LARGE SCALE GENOMIC DNA]</scope>
    <source>
        <strain evidence="16">CCUG 60524</strain>
    </source>
</reference>
<evidence type="ECO:0000259" key="11">
    <source>
        <dbReference type="PROSITE" id="PS50109"/>
    </source>
</evidence>
<evidence type="ECO:0000259" key="14">
    <source>
        <dbReference type="PROSITE" id="PS50113"/>
    </source>
</evidence>
<keyword evidence="3 9" id="KW-0597">Phosphoprotein</keyword>
<feature type="domain" description="Histidine kinase" evidence="11">
    <location>
        <begin position="375"/>
        <end position="595"/>
    </location>
</feature>
<dbReference type="PROSITE" id="PS50110">
    <property type="entry name" value="RESPONSE_REGULATORY"/>
    <property type="match status" value="1"/>
</dbReference>
<dbReference type="PANTHER" id="PTHR43065">
    <property type="entry name" value="SENSOR HISTIDINE KINASE"/>
    <property type="match status" value="1"/>
</dbReference>
<name>A0ABW3IVY8_9RHOB</name>
<evidence type="ECO:0000256" key="10">
    <source>
        <dbReference type="SAM" id="Phobius"/>
    </source>
</evidence>
<evidence type="ECO:0000256" key="2">
    <source>
        <dbReference type="ARBA" id="ARBA00012438"/>
    </source>
</evidence>
<keyword evidence="8" id="KW-0902">Two-component regulatory system</keyword>
<dbReference type="EC" id="2.7.13.3" evidence="2"/>
<keyword evidence="6" id="KW-0418">Kinase</keyword>
<feature type="transmembrane region" description="Helical" evidence="10">
    <location>
        <begin position="191"/>
        <end position="214"/>
    </location>
</feature>
<dbReference type="SMART" id="SM00388">
    <property type="entry name" value="HisKA"/>
    <property type="match status" value="1"/>
</dbReference>
<evidence type="ECO:0000256" key="6">
    <source>
        <dbReference type="ARBA" id="ARBA00022777"/>
    </source>
</evidence>
<dbReference type="InterPro" id="IPR003594">
    <property type="entry name" value="HATPase_dom"/>
</dbReference>
<evidence type="ECO:0000313" key="15">
    <source>
        <dbReference type="EMBL" id="MFD0981603.1"/>
    </source>
</evidence>
<dbReference type="PROSITE" id="PS50113">
    <property type="entry name" value="PAC"/>
    <property type="match status" value="1"/>
</dbReference>
<dbReference type="Pfam" id="PF00989">
    <property type="entry name" value="PAS"/>
    <property type="match status" value="1"/>
</dbReference>
<organism evidence="15 16">
    <name type="scientific">Tropicimonas aquimaris</name>
    <dbReference type="NCBI Taxonomy" id="914152"/>
    <lineage>
        <taxon>Bacteria</taxon>
        <taxon>Pseudomonadati</taxon>
        <taxon>Pseudomonadota</taxon>
        <taxon>Alphaproteobacteria</taxon>
        <taxon>Rhodobacterales</taxon>
        <taxon>Roseobacteraceae</taxon>
        <taxon>Tropicimonas</taxon>
    </lineage>
</organism>
<dbReference type="InterPro" id="IPR004358">
    <property type="entry name" value="Sig_transdc_His_kin-like_C"/>
</dbReference>
<protein>
    <recommendedName>
        <fullName evidence="2">histidine kinase</fullName>
        <ecNumber evidence="2">2.7.13.3</ecNumber>
    </recommendedName>
</protein>
<evidence type="ECO:0000256" key="9">
    <source>
        <dbReference type="PROSITE-ProRule" id="PRU00169"/>
    </source>
</evidence>
<dbReference type="CDD" id="cd00130">
    <property type="entry name" value="PAS"/>
    <property type="match status" value="1"/>
</dbReference>
<dbReference type="SUPFAM" id="SSF47384">
    <property type="entry name" value="Homodimeric domain of signal transducing histidine kinase"/>
    <property type="match status" value="1"/>
</dbReference>
<evidence type="ECO:0000256" key="7">
    <source>
        <dbReference type="ARBA" id="ARBA00022840"/>
    </source>
</evidence>
<dbReference type="PANTHER" id="PTHR43065:SF42">
    <property type="entry name" value="TWO-COMPONENT SENSOR PPRA"/>
    <property type="match status" value="1"/>
</dbReference>
<evidence type="ECO:0000256" key="4">
    <source>
        <dbReference type="ARBA" id="ARBA00022679"/>
    </source>
</evidence>
<dbReference type="NCBIfam" id="TIGR00229">
    <property type="entry name" value="sensory_box"/>
    <property type="match status" value="1"/>
</dbReference>
<dbReference type="Gene3D" id="3.30.450.20">
    <property type="entry name" value="PAS domain"/>
    <property type="match status" value="1"/>
</dbReference>
<dbReference type="SUPFAM" id="SSF52172">
    <property type="entry name" value="CheY-like"/>
    <property type="match status" value="1"/>
</dbReference>
<comment type="catalytic activity">
    <reaction evidence="1">
        <text>ATP + protein L-histidine = ADP + protein N-phospho-L-histidine.</text>
        <dbReference type="EC" id="2.7.13.3"/>
    </reaction>
</comment>
<dbReference type="SMART" id="SM00448">
    <property type="entry name" value="REC"/>
    <property type="match status" value="1"/>
</dbReference>
<keyword evidence="16" id="KW-1185">Reference proteome</keyword>
<evidence type="ECO:0000259" key="12">
    <source>
        <dbReference type="PROSITE" id="PS50110"/>
    </source>
</evidence>
<dbReference type="SMART" id="SM00387">
    <property type="entry name" value="HATPase_c"/>
    <property type="match status" value="1"/>
</dbReference>
<dbReference type="Gene3D" id="1.10.287.130">
    <property type="match status" value="1"/>
</dbReference>
<dbReference type="InterPro" id="IPR013767">
    <property type="entry name" value="PAS_fold"/>
</dbReference>
<dbReference type="SMART" id="SM00086">
    <property type="entry name" value="PAC"/>
    <property type="match status" value="1"/>
</dbReference>
<dbReference type="PROSITE" id="PS50109">
    <property type="entry name" value="HIS_KIN"/>
    <property type="match status" value="1"/>
</dbReference>
<feature type="modified residue" description="4-aspartylphosphate" evidence="9">
    <location>
        <position position="665"/>
    </location>
</feature>
<dbReference type="CDD" id="cd00082">
    <property type="entry name" value="HisKA"/>
    <property type="match status" value="1"/>
</dbReference>
<evidence type="ECO:0000256" key="3">
    <source>
        <dbReference type="ARBA" id="ARBA00022553"/>
    </source>
</evidence>
<dbReference type="InterPro" id="IPR011006">
    <property type="entry name" value="CheY-like_superfamily"/>
</dbReference>
<dbReference type="InterPro" id="IPR036890">
    <property type="entry name" value="HATPase_C_sf"/>
</dbReference>
<keyword evidence="10" id="KW-1133">Transmembrane helix</keyword>
<dbReference type="PROSITE" id="PS50112">
    <property type="entry name" value="PAS"/>
    <property type="match status" value="1"/>
</dbReference>
<dbReference type="InterPro" id="IPR005467">
    <property type="entry name" value="His_kinase_dom"/>
</dbReference>
<feature type="domain" description="PAC" evidence="14">
    <location>
        <begin position="308"/>
        <end position="362"/>
    </location>
</feature>
<keyword evidence="4" id="KW-0808">Transferase</keyword>
<dbReference type="Pfam" id="PF02518">
    <property type="entry name" value="HATPase_c"/>
    <property type="match status" value="1"/>
</dbReference>
<evidence type="ECO:0000256" key="1">
    <source>
        <dbReference type="ARBA" id="ARBA00000085"/>
    </source>
</evidence>
<dbReference type="SMART" id="SM00091">
    <property type="entry name" value="PAS"/>
    <property type="match status" value="1"/>
</dbReference>
<evidence type="ECO:0000256" key="8">
    <source>
        <dbReference type="ARBA" id="ARBA00023012"/>
    </source>
</evidence>
<dbReference type="InterPro" id="IPR003661">
    <property type="entry name" value="HisK_dim/P_dom"/>
</dbReference>
<gene>
    <name evidence="15" type="ORF">ACFQ2S_18370</name>
</gene>
<dbReference type="PRINTS" id="PR00344">
    <property type="entry name" value="BCTRLSENSOR"/>
</dbReference>
<keyword evidence="7 15" id="KW-0067">ATP-binding</keyword>
<comment type="caution">
    <text evidence="15">The sequence shown here is derived from an EMBL/GenBank/DDBJ whole genome shotgun (WGS) entry which is preliminary data.</text>
</comment>
<dbReference type="InterPro" id="IPR035965">
    <property type="entry name" value="PAS-like_dom_sf"/>
</dbReference>
<dbReference type="InterPro" id="IPR001610">
    <property type="entry name" value="PAC"/>
</dbReference>
<evidence type="ECO:0000313" key="16">
    <source>
        <dbReference type="Proteomes" id="UP001597108"/>
    </source>
</evidence>
<dbReference type="Proteomes" id="UP001597108">
    <property type="component" value="Unassembled WGS sequence"/>
</dbReference>
<dbReference type="SUPFAM" id="SSF55874">
    <property type="entry name" value="ATPase domain of HSP90 chaperone/DNA topoisomerase II/histidine kinase"/>
    <property type="match status" value="1"/>
</dbReference>
<dbReference type="GO" id="GO:0005524">
    <property type="term" value="F:ATP binding"/>
    <property type="evidence" value="ECO:0007669"/>
    <property type="project" value="UniProtKB-KW"/>
</dbReference>
<keyword evidence="10" id="KW-0472">Membrane</keyword>
<dbReference type="InterPro" id="IPR000014">
    <property type="entry name" value="PAS"/>
</dbReference>
<keyword evidence="10" id="KW-0812">Transmembrane</keyword>